<gene>
    <name evidence="1" type="ORF">PAMC26577_04510</name>
</gene>
<dbReference type="EMBL" id="NBTZ01000022">
    <property type="protein sequence ID" value="OTP78867.1"/>
    <property type="molecule type" value="Genomic_DNA"/>
</dbReference>
<dbReference type="Proteomes" id="UP000195221">
    <property type="component" value="Unassembled WGS sequence"/>
</dbReference>
<organism evidence="1 2">
    <name type="scientific">Caballeronia sordidicola</name>
    <name type="common">Burkholderia sordidicola</name>
    <dbReference type="NCBI Taxonomy" id="196367"/>
    <lineage>
        <taxon>Bacteria</taxon>
        <taxon>Pseudomonadati</taxon>
        <taxon>Pseudomonadota</taxon>
        <taxon>Betaproteobacteria</taxon>
        <taxon>Burkholderiales</taxon>
        <taxon>Burkholderiaceae</taxon>
        <taxon>Caballeronia</taxon>
    </lineage>
</organism>
<evidence type="ECO:0000313" key="2">
    <source>
        <dbReference type="Proteomes" id="UP000195221"/>
    </source>
</evidence>
<evidence type="ECO:0000313" key="1">
    <source>
        <dbReference type="EMBL" id="OTP78867.1"/>
    </source>
</evidence>
<reference evidence="1 2" key="1">
    <citation type="submission" date="2017-03" db="EMBL/GenBank/DDBJ databases">
        <title>Genome analysis of strain PAMC 26577.</title>
        <authorList>
            <person name="Oh H.-M."/>
            <person name="Yang J.-A."/>
        </authorList>
    </citation>
    <scope>NUCLEOTIDE SEQUENCE [LARGE SCALE GENOMIC DNA]</scope>
    <source>
        <strain evidence="1 2">PAMC 26577</strain>
    </source>
</reference>
<name>A0A242N5E1_CABSO</name>
<dbReference type="AlphaFoldDB" id="A0A242N5E1"/>
<sequence>MPSAGRRLILAYPCSRLKRERSAAFFTALKRRRGTKLERCPRRSCASPGAAALMR</sequence>
<comment type="caution">
    <text evidence="1">The sequence shown here is derived from an EMBL/GenBank/DDBJ whole genome shotgun (WGS) entry which is preliminary data.</text>
</comment>
<accession>A0A242N5E1</accession>
<proteinExistence type="predicted"/>
<protein>
    <submittedName>
        <fullName evidence="1">Uncharacterized protein</fullName>
    </submittedName>
</protein>